<evidence type="ECO:0000313" key="2">
    <source>
        <dbReference type="Proteomes" id="UP000002700"/>
    </source>
</evidence>
<dbReference type="Proteomes" id="UP000002700">
    <property type="component" value="Chromosome I"/>
</dbReference>
<protein>
    <submittedName>
        <fullName evidence="1">Proteinase inhibitor</fullName>
    </submittedName>
</protein>
<gene>
    <name evidence="1" type="ordered locus">BURPS1710b_3121</name>
</gene>
<dbReference type="PANTHER" id="PTHR36931">
    <property type="entry name" value="UPF0153 PROTEIN YEIW"/>
    <property type="match status" value="1"/>
</dbReference>
<dbReference type="HOGENOM" id="CLU_148512_0_0_4"/>
<dbReference type="PANTHER" id="PTHR36931:SF1">
    <property type="entry name" value="UPF0153 PROTEIN YEIW"/>
    <property type="match status" value="1"/>
</dbReference>
<proteinExistence type="predicted"/>
<name>Q3JPL0_BURP1</name>
<sequence length="146" mass="15269">MNCVITSQRRMAQYGFRARPPVPCRLAFEAAFRIFDVMIGEVAVSSGRALAHACREGCGACCIAPSISSPIPGMPNGKPAGVRCAQLLDGERCAVFGRPERPACCSGLRPSDEMCGASRADALAWLARLEADTRPAAPLASAGDSA</sequence>
<reference evidence="1 2" key="1">
    <citation type="submission" date="2005-09" db="EMBL/GenBank/DDBJ databases">
        <authorList>
            <person name="Woods D.E."/>
            <person name="Nierman W.C."/>
        </authorList>
    </citation>
    <scope>NUCLEOTIDE SEQUENCE [LARGE SCALE GENOMIC DNA]</scope>
    <source>
        <strain evidence="1 2">1710b</strain>
    </source>
</reference>
<evidence type="ECO:0000313" key="1">
    <source>
        <dbReference type="EMBL" id="ABA49478.1"/>
    </source>
</evidence>
<dbReference type="Pfam" id="PF03692">
    <property type="entry name" value="CxxCxxCC"/>
    <property type="match status" value="1"/>
</dbReference>
<dbReference type="KEGG" id="bpm:BURPS1710b_3121"/>
<dbReference type="AlphaFoldDB" id="Q3JPL0"/>
<organism evidence="1 2">
    <name type="scientific">Burkholderia pseudomallei (strain 1710b)</name>
    <dbReference type="NCBI Taxonomy" id="320372"/>
    <lineage>
        <taxon>Bacteria</taxon>
        <taxon>Pseudomonadati</taxon>
        <taxon>Pseudomonadota</taxon>
        <taxon>Betaproteobacteria</taxon>
        <taxon>Burkholderiales</taxon>
        <taxon>Burkholderiaceae</taxon>
        <taxon>Burkholderia</taxon>
        <taxon>pseudomallei group</taxon>
    </lineage>
</organism>
<dbReference type="EMBL" id="CP000124">
    <property type="protein sequence ID" value="ABA49478.1"/>
    <property type="molecule type" value="Genomic_DNA"/>
</dbReference>
<dbReference type="InterPro" id="IPR052572">
    <property type="entry name" value="UPF0153_domain"/>
</dbReference>
<dbReference type="EnsemblBacteria" id="ABA49478">
    <property type="protein sequence ID" value="ABA49478"/>
    <property type="gene ID" value="BURPS1710b_3121"/>
</dbReference>
<dbReference type="InterPro" id="IPR005358">
    <property type="entry name" value="Puta_zinc/iron-chelating_dom"/>
</dbReference>
<accession>Q3JPL0</accession>